<evidence type="ECO:0000313" key="4">
    <source>
        <dbReference type="Proteomes" id="UP001524473"/>
    </source>
</evidence>
<dbReference type="PANTHER" id="PTHR38682:SF1">
    <property type="entry name" value="V-TYPE ATP SYNTHASE SUBUNIT C"/>
    <property type="match status" value="1"/>
</dbReference>
<dbReference type="PANTHER" id="PTHR38682">
    <property type="entry name" value="V-TYPE ATP SYNTHASE SUBUNIT C"/>
    <property type="match status" value="1"/>
</dbReference>
<dbReference type="Proteomes" id="UP001524473">
    <property type="component" value="Unassembled WGS sequence"/>
</dbReference>
<name>A0ABT1S1N7_9FIRM</name>
<comment type="caution">
    <text evidence="3">The sequence shown here is derived from an EMBL/GenBank/DDBJ whole genome shotgun (WGS) entry which is preliminary data.</text>
</comment>
<keyword evidence="2" id="KW-0406">Ion transport</keyword>
<organism evidence="3 4">
    <name type="scientific">Neglectibacter timonensis</name>
    <dbReference type="NCBI Taxonomy" id="1776382"/>
    <lineage>
        <taxon>Bacteria</taxon>
        <taxon>Bacillati</taxon>
        <taxon>Bacillota</taxon>
        <taxon>Clostridia</taxon>
        <taxon>Eubacteriales</taxon>
        <taxon>Oscillospiraceae</taxon>
        <taxon>Neglectibacter</taxon>
    </lineage>
</organism>
<gene>
    <name evidence="3" type="ORF">NE695_13115</name>
</gene>
<reference evidence="3 4" key="1">
    <citation type="submission" date="2022-06" db="EMBL/GenBank/DDBJ databases">
        <title>Isolation of gut microbiota from human fecal samples.</title>
        <authorList>
            <person name="Pamer E.G."/>
            <person name="Barat B."/>
            <person name="Waligurski E."/>
            <person name="Medina S."/>
            <person name="Paddock L."/>
            <person name="Mostad J."/>
        </authorList>
    </citation>
    <scope>NUCLEOTIDE SEQUENCE [LARGE SCALE GENOMIC DNA]</scope>
    <source>
        <strain evidence="3 4">DFI.9.73</strain>
    </source>
</reference>
<evidence type="ECO:0000313" key="3">
    <source>
        <dbReference type="EMBL" id="MCQ4840848.1"/>
    </source>
</evidence>
<dbReference type="InterPro" id="IPR050873">
    <property type="entry name" value="V-ATPase_V0D/AC39_subunit"/>
</dbReference>
<keyword evidence="1" id="KW-0813">Transport</keyword>
<dbReference type="InterPro" id="IPR002843">
    <property type="entry name" value="ATPase_V0-cplx_csu/dsu"/>
</dbReference>
<keyword evidence="4" id="KW-1185">Reference proteome</keyword>
<sequence length="348" mass="40285">MLTALSSKAIMTKAKAMYSRHLTPEQYREMINRRSVPEIAAYLKEETAYQELLSAVQPTSVHRGQLESMLRKARYNQYARLIHYDSATAGSYYRQLMGETEIEQILEMVRLINAGHPELYVTRYPAFLEHSASFSFAALAKAHSFQDVLQVLERTPYAEELRACQSSNTGERIDYTACEAALLTGYYERLEKIIDRYFRGRVRQQLHELLQTRVELYNIRCIYRVKKFFPDTNPERLRGMLLPSWKRVRGSELDALLSAQTAGQFLSLLNQSRYAKYFGEDDFLFIEYKADCISYHLARRYLHFASDAPTAFTAFMILSELELDNITTIIEGVRYGVSAEEITSMLVL</sequence>
<evidence type="ECO:0000256" key="1">
    <source>
        <dbReference type="ARBA" id="ARBA00022448"/>
    </source>
</evidence>
<accession>A0ABT1S1N7</accession>
<dbReference type="Pfam" id="PF01992">
    <property type="entry name" value="vATP-synt_AC39"/>
    <property type="match status" value="1"/>
</dbReference>
<dbReference type="Gene3D" id="1.10.132.50">
    <property type="entry name" value="ATP synthase (C/AC39) subunit, domain 3"/>
    <property type="match status" value="3"/>
</dbReference>
<dbReference type="SUPFAM" id="SSF103486">
    <property type="entry name" value="V-type ATP synthase subunit C"/>
    <property type="match status" value="1"/>
</dbReference>
<evidence type="ECO:0000256" key="2">
    <source>
        <dbReference type="ARBA" id="ARBA00023065"/>
    </source>
</evidence>
<dbReference type="EMBL" id="JANFZH010000032">
    <property type="protein sequence ID" value="MCQ4840848.1"/>
    <property type="molecule type" value="Genomic_DNA"/>
</dbReference>
<dbReference type="InterPro" id="IPR044911">
    <property type="entry name" value="V-type_ATPase_csu/dsu_dom_3"/>
</dbReference>
<dbReference type="RefSeq" id="WP_066866381.1">
    <property type="nucleotide sequence ID" value="NZ_CABKVV010000014.1"/>
</dbReference>
<protein>
    <submittedName>
        <fullName evidence="3">V-type ATPase subunit</fullName>
    </submittedName>
</protein>
<proteinExistence type="predicted"/>
<dbReference type="InterPro" id="IPR036079">
    <property type="entry name" value="ATPase_csu/dsu_sf"/>
</dbReference>
<dbReference type="GeneID" id="90533359"/>